<name>A0A0B5EX43_STRA4</name>
<reference evidence="1 2" key="1">
    <citation type="submission" date="2015-01" db="EMBL/GenBank/DDBJ databases">
        <title>Enhanced salinomycin production by adjusting the supply of polyketide extender units in Streptomyce albus DSM 41398.</title>
        <authorList>
            <person name="Lu C."/>
        </authorList>
    </citation>
    <scope>NUCLEOTIDE SEQUENCE [LARGE SCALE GENOMIC DNA]</scope>
    <source>
        <strain evidence="2">ATCC 21838 / DSM 41398 / FERM P-419 / JCM 4703 / NBRC 107858</strain>
    </source>
</reference>
<dbReference type="Proteomes" id="UP000031523">
    <property type="component" value="Chromosome"/>
</dbReference>
<proteinExistence type="predicted"/>
<organism evidence="1 2">
    <name type="scientific">Streptomyces albus (strain ATCC 21838 / DSM 41398 / FERM P-419 / JCM 4703 / NBRC 107858)</name>
    <dbReference type="NCBI Taxonomy" id="1081613"/>
    <lineage>
        <taxon>Bacteria</taxon>
        <taxon>Bacillati</taxon>
        <taxon>Actinomycetota</taxon>
        <taxon>Actinomycetes</taxon>
        <taxon>Kitasatosporales</taxon>
        <taxon>Streptomycetaceae</taxon>
        <taxon>Streptomyces</taxon>
    </lineage>
</organism>
<dbReference type="AlphaFoldDB" id="A0A0B5EX43"/>
<keyword evidence="2" id="KW-1185">Reference proteome</keyword>
<evidence type="ECO:0000313" key="1">
    <source>
        <dbReference type="EMBL" id="AJE82692.1"/>
    </source>
</evidence>
<protein>
    <submittedName>
        <fullName evidence="1">Uncharacterized protein</fullName>
    </submittedName>
</protein>
<dbReference type="KEGG" id="sals:SLNWT_2316"/>
<accession>A0A0B5EX43</accession>
<sequence>MLITAGACRGHGVAGPGLRRGTQQRPARICGGARPGSLLLPGLVGGGMLRHACRIRPSGAARRARGGLRRVGS</sequence>
<gene>
    <name evidence="1" type="ORF">SLNWT_2316</name>
</gene>
<evidence type="ECO:0000313" key="2">
    <source>
        <dbReference type="Proteomes" id="UP000031523"/>
    </source>
</evidence>
<dbReference type="EMBL" id="CP010519">
    <property type="protein sequence ID" value="AJE82692.1"/>
    <property type="molecule type" value="Genomic_DNA"/>
</dbReference>